<feature type="domain" description="TfuA-like core" evidence="1">
    <location>
        <begin position="46"/>
        <end position="165"/>
    </location>
</feature>
<accession>A0ABX3PBQ2</accession>
<name>A0ABX3PBQ2_9HYPH</name>
<sequence>MKLLFVGPTLPDAPRLGLKLDLRAPVLQGDVYRAVEEGASVIGLIDGGFEYTAPVWHKEILYALSKGVRVLGAASMGALRAAECHGFGMIGIGEIFRSYRDGLLIDDADVGQSHAPAALGWTGITEPLVNVRATLANPALVALLPAQTLKALEASGAALHFKDRTWRRLVMNAALPHETDRTRLLDLLLAHRIDQKRRDALDLVSLAEALPDARTAPPSDWQFQPTSLWREMIERTTPV</sequence>
<evidence type="ECO:0000313" key="3">
    <source>
        <dbReference type="Proteomes" id="UP000192652"/>
    </source>
</evidence>
<evidence type="ECO:0000313" key="2">
    <source>
        <dbReference type="EMBL" id="OQP85416.1"/>
    </source>
</evidence>
<proteinExistence type="predicted"/>
<comment type="caution">
    <text evidence="2">The sequence shown here is derived from an EMBL/GenBank/DDBJ whole genome shotgun (WGS) entry which is preliminary data.</text>
</comment>
<dbReference type="InterPro" id="IPR012924">
    <property type="entry name" value="TfuA_core"/>
</dbReference>
<gene>
    <name evidence="2" type="ORF">BTR14_16120</name>
</gene>
<organism evidence="2 3">
    <name type="scientific">Xaviernesmea rhizosphaerae</name>
    <dbReference type="NCBI Taxonomy" id="1672749"/>
    <lineage>
        <taxon>Bacteria</taxon>
        <taxon>Pseudomonadati</taxon>
        <taxon>Pseudomonadota</taxon>
        <taxon>Alphaproteobacteria</taxon>
        <taxon>Hyphomicrobiales</taxon>
        <taxon>Rhizobiaceae</taxon>
        <taxon>Rhizobium/Agrobacterium group</taxon>
        <taxon>Xaviernesmea</taxon>
    </lineage>
</organism>
<protein>
    <submittedName>
        <fullName evidence="2">Antibiotic resistance protein</fullName>
    </submittedName>
</protein>
<reference evidence="2 3" key="1">
    <citation type="journal article" date="2017" name="Antonie Van Leeuwenhoek">
        <title>Rhizobium rhizosphaerae sp. nov., a novel species isolated from rice rhizosphere.</title>
        <authorList>
            <person name="Zhao J.J."/>
            <person name="Zhang J."/>
            <person name="Zhang R.J."/>
            <person name="Zhang C.W."/>
            <person name="Yin H.Q."/>
            <person name="Zhang X.X."/>
        </authorList>
    </citation>
    <scope>NUCLEOTIDE SEQUENCE [LARGE SCALE GENOMIC DNA]</scope>
    <source>
        <strain evidence="2 3">RD15</strain>
    </source>
</reference>
<evidence type="ECO:0000259" key="1">
    <source>
        <dbReference type="Pfam" id="PF07812"/>
    </source>
</evidence>
<dbReference type="Proteomes" id="UP000192652">
    <property type="component" value="Unassembled WGS sequence"/>
</dbReference>
<keyword evidence="3" id="KW-1185">Reference proteome</keyword>
<dbReference type="RefSeq" id="WP_081176883.1">
    <property type="nucleotide sequence ID" value="NZ_MSPX01000014.1"/>
</dbReference>
<dbReference type="EMBL" id="MSPX01000014">
    <property type="protein sequence ID" value="OQP85416.1"/>
    <property type="molecule type" value="Genomic_DNA"/>
</dbReference>
<dbReference type="Pfam" id="PF07812">
    <property type="entry name" value="TfuA"/>
    <property type="match status" value="1"/>
</dbReference>